<dbReference type="EMBL" id="JAYMYR010000011">
    <property type="protein sequence ID" value="KAK7332048.1"/>
    <property type="molecule type" value="Genomic_DNA"/>
</dbReference>
<sequence length="131" mass="15463">MCGVLWCTWVDDFECVWVNRFLWCLVLMRKRKVVGLKKKDKSKARSKSTSILFDFPYVILIPLYSHNFSTIHYHSLSSFSPPHLHSFLLSLFSHFLHRSLLKSLNYLLSSVATKSLLPAFWLLLRPGFRDW</sequence>
<dbReference type="Proteomes" id="UP001374584">
    <property type="component" value="Unassembled WGS sequence"/>
</dbReference>
<gene>
    <name evidence="1" type="ORF">VNO80_28795</name>
</gene>
<reference evidence="1 2" key="1">
    <citation type="submission" date="2024-01" db="EMBL/GenBank/DDBJ databases">
        <title>The genomes of 5 underutilized Papilionoideae crops provide insights into root nodulation and disease resistanc.</title>
        <authorList>
            <person name="Jiang F."/>
        </authorList>
    </citation>
    <scope>NUCLEOTIDE SEQUENCE [LARGE SCALE GENOMIC DNA]</scope>
    <source>
        <strain evidence="1">JINMINGXINNONG_FW02</strain>
        <tissue evidence="1">Leaves</tissue>
    </source>
</reference>
<dbReference type="AlphaFoldDB" id="A0AAN9LEV4"/>
<proteinExistence type="predicted"/>
<comment type="caution">
    <text evidence="1">The sequence shown here is derived from an EMBL/GenBank/DDBJ whole genome shotgun (WGS) entry which is preliminary data.</text>
</comment>
<organism evidence="1 2">
    <name type="scientific">Phaseolus coccineus</name>
    <name type="common">Scarlet runner bean</name>
    <name type="synonym">Phaseolus multiflorus</name>
    <dbReference type="NCBI Taxonomy" id="3886"/>
    <lineage>
        <taxon>Eukaryota</taxon>
        <taxon>Viridiplantae</taxon>
        <taxon>Streptophyta</taxon>
        <taxon>Embryophyta</taxon>
        <taxon>Tracheophyta</taxon>
        <taxon>Spermatophyta</taxon>
        <taxon>Magnoliopsida</taxon>
        <taxon>eudicotyledons</taxon>
        <taxon>Gunneridae</taxon>
        <taxon>Pentapetalae</taxon>
        <taxon>rosids</taxon>
        <taxon>fabids</taxon>
        <taxon>Fabales</taxon>
        <taxon>Fabaceae</taxon>
        <taxon>Papilionoideae</taxon>
        <taxon>50 kb inversion clade</taxon>
        <taxon>NPAAA clade</taxon>
        <taxon>indigoferoid/millettioid clade</taxon>
        <taxon>Phaseoleae</taxon>
        <taxon>Phaseolus</taxon>
    </lineage>
</organism>
<accession>A0AAN9LEV4</accession>
<name>A0AAN9LEV4_PHACN</name>
<protein>
    <submittedName>
        <fullName evidence="1">Uncharacterized protein</fullName>
    </submittedName>
</protein>
<keyword evidence="2" id="KW-1185">Reference proteome</keyword>
<evidence type="ECO:0000313" key="2">
    <source>
        <dbReference type="Proteomes" id="UP001374584"/>
    </source>
</evidence>
<evidence type="ECO:0000313" key="1">
    <source>
        <dbReference type="EMBL" id="KAK7332048.1"/>
    </source>
</evidence>